<proteinExistence type="inferred from homology"/>
<evidence type="ECO:0000256" key="4">
    <source>
        <dbReference type="ARBA" id="ARBA00022519"/>
    </source>
</evidence>
<dbReference type="PANTHER" id="PTHR35011">
    <property type="entry name" value="2,3-DIKETO-L-GULONATE TRAP TRANSPORTER SMALL PERMEASE PROTEIN YIAM"/>
    <property type="match status" value="1"/>
</dbReference>
<dbReference type="InterPro" id="IPR055348">
    <property type="entry name" value="DctQ"/>
</dbReference>
<feature type="transmembrane region" description="Helical" evidence="9">
    <location>
        <begin position="21"/>
        <end position="42"/>
    </location>
</feature>
<dbReference type="Proteomes" id="UP001163266">
    <property type="component" value="Chromosome"/>
</dbReference>
<evidence type="ECO:0000256" key="1">
    <source>
        <dbReference type="ARBA" id="ARBA00004429"/>
    </source>
</evidence>
<comment type="subcellular location">
    <subcellularLocation>
        <location evidence="1 9">Cell inner membrane</location>
        <topology evidence="1 9">Multi-pass membrane protein</topology>
    </subcellularLocation>
</comment>
<evidence type="ECO:0000256" key="5">
    <source>
        <dbReference type="ARBA" id="ARBA00022692"/>
    </source>
</evidence>
<dbReference type="Pfam" id="PF04290">
    <property type="entry name" value="DctQ"/>
    <property type="match status" value="1"/>
</dbReference>
<gene>
    <name evidence="11" type="ORF">OMP39_01155</name>
</gene>
<dbReference type="EMBL" id="CP110257">
    <property type="protein sequence ID" value="UZD55235.1"/>
    <property type="molecule type" value="Genomic_DNA"/>
</dbReference>
<feature type="domain" description="Tripartite ATP-independent periplasmic transporters DctQ component" evidence="10">
    <location>
        <begin position="30"/>
        <end position="157"/>
    </location>
</feature>
<name>A0ABY6MTA7_9BURK</name>
<feature type="transmembrane region" description="Helical" evidence="9">
    <location>
        <begin position="54"/>
        <end position="72"/>
    </location>
</feature>
<keyword evidence="4 9" id="KW-0997">Cell inner membrane</keyword>
<comment type="similarity">
    <text evidence="8 9">Belongs to the TRAP transporter small permease family.</text>
</comment>
<feature type="transmembrane region" description="Helical" evidence="9">
    <location>
        <begin position="127"/>
        <end position="152"/>
    </location>
</feature>
<keyword evidence="3" id="KW-1003">Cell membrane</keyword>
<keyword evidence="5 9" id="KW-0812">Transmembrane</keyword>
<keyword evidence="12" id="KW-1185">Reference proteome</keyword>
<accession>A0ABY6MTA7</accession>
<sequence>MKLASPSPRAPAAWLRQLAEGAMALGLAGMVLAVFVNVVLRYVFDTGIVYYEELSRLLFVWLVSLGAVLAAFENQHLGFDLLTARLRGVPRQVCLWLARGGTAYVMVLVAQGSWAQVRAGMDSRSTVIGYPLALAAASTLVVAVGVLAALAAEVVRHRSRTPHSPAGSELIE</sequence>
<evidence type="ECO:0000256" key="7">
    <source>
        <dbReference type="ARBA" id="ARBA00023136"/>
    </source>
</evidence>
<evidence type="ECO:0000259" key="10">
    <source>
        <dbReference type="Pfam" id="PF04290"/>
    </source>
</evidence>
<evidence type="ECO:0000256" key="3">
    <source>
        <dbReference type="ARBA" id="ARBA00022475"/>
    </source>
</evidence>
<evidence type="ECO:0000256" key="8">
    <source>
        <dbReference type="ARBA" id="ARBA00038436"/>
    </source>
</evidence>
<comment type="subunit">
    <text evidence="9">The complex comprises the extracytoplasmic solute receptor protein and the two transmembrane proteins.</text>
</comment>
<organism evidence="11 12">
    <name type="scientific">Caldimonas aquatica</name>
    <dbReference type="NCBI Taxonomy" id="376175"/>
    <lineage>
        <taxon>Bacteria</taxon>
        <taxon>Pseudomonadati</taxon>
        <taxon>Pseudomonadota</taxon>
        <taxon>Betaproteobacteria</taxon>
        <taxon>Burkholderiales</taxon>
        <taxon>Sphaerotilaceae</taxon>
        <taxon>Caldimonas</taxon>
    </lineage>
</organism>
<feature type="transmembrane region" description="Helical" evidence="9">
    <location>
        <begin position="93"/>
        <end position="115"/>
    </location>
</feature>
<dbReference type="PANTHER" id="PTHR35011:SF2">
    <property type="entry name" value="2,3-DIKETO-L-GULONATE TRAP TRANSPORTER SMALL PERMEASE PROTEIN YIAM"/>
    <property type="match status" value="1"/>
</dbReference>
<dbReference type="RefSeq" id="WP_264892993.1">
    <property type="nucleotide sequence ID" value="NZ_CP110257.1"/>
</dbReference>
<evidence type="ECO:0000256" key="6">
    <source>
        <dbReference type="ARBA" id="ARBA00022989"/>
    </source>
</evidence>
<evidence type="ECO:0000256" key="2">
    <source>
        <dbReference type="ARBA" id="ARBA00022448"/>
    </source>
</evidence>
<evidence type="ECO:0000313" key="12">
    <source>
        <dbReference type="Proteomes" id="UP001163266"/>
    </source>
</evidence>
<keyword evidence="6 9" id="KW-1133">Transmembrane helix</keyword>
<dbReference type="InterPro" id="IPR007387">
    <property type="entry name" value="TRAP_DctQ"/>
</dbReference>
<keyword evidence="2 9" id="KW-0813">Transport</keyword>
<comment type="function">
    <text evidence="9">Part of the tripartite ATP-independent periplasmic (TRAP) transport system.</text>
</comment>
<evidence type="ECO:0000313" key="11">
    <source>
        <dbReference type="EMBL" id="UZD55235.1"/>
    </source>
</evidence>
<protein>
    <recommendedName>
        <fullName evidence="9">TRAP transporter small permease protein</fullName>
    </recommendedName>
</protein>
<keyword evidence="7 9" id="KW-0472">Membrane</keyword>
<reference evidence="11" key="1">
    <citation type="submission" date="2022-10" db="EMBL/GenBank/DDBJ databases">
        <title>Complete genome sequence of Schlegelella aquatica LMG 23380.</title>
        <authorList>
            <person name="Musilova J."/>
            <person name="Kourilova X."/>
            <person name="Bezdicek M."/>
            <person name="Hermankova K."/>
            <person name="Obruca S."/>
            <person name="Sedlar K."/>
        </authorList>
    </citation>
    <scope>NUCLEOTIDE SEQUENCE</scope>
    <source>
        <strain evidence="11">LMG 23380</strain>
    </source>
</reference>
<evidence type="ECO:0000256" key="9">
    <source>
        <dbReference type="RuleBase" id="RU369079"/>
    </source>
</evidence>